<reference evidence="2" key="1">
    <citation type="journal article" date="2019" name="Int. J. Syst. Evol. Microbiol.">
        <title>The Global Catalogue of Microorganisms (GCM) 10K type strain sequencing project: providing services to taxonomists for standard genome sequencing and annotation.</title>
        <authorList>
            <consortium name="The Broad Institute Genomics Platform"/>
            <consortium name="The Broad Institute Genome Sequencing Center for Infectious Disease"/>
            <person name="Wu L."/>
            <person name="Ma J."/>
        </authorList>
    </citation>
    <scope>NUCLEOTIDE SEQUENCE [LARGE SCALE GENOMIC DNA]</scope>
    <source>
        <strain evidence="2">CGMCC 4.7676</strain>
    </source>
</reference>
<gene>
    <name evidence="1" type="ORF">ACFOSH_02075</name>
</gene>
<dbReference type="Proteomes" id="UP001595645">
    <property type="component" value="Unassembled WGS sequence"/>
</dbReference>
<dbReference type="RefSeq" id="WP_378236871.1">
    <property type="nucleotide sequence ID" value="NZ_JBHRWK010000005.1"/>
</dbReference>
<proteinExistence type="predicted"/>
<keyword evidence="2" id="KW-1185">Reference proteome</keyword>
<evidence type="ECO:0000313" key="2">
    <source>
        <dbReference type="Proteomes" id="UP001595645"/>
    </source>
</evidence>
<dbReference type="EMBL" id="JBHRWK010000005">
    <property type="protein sequence ID" value="MFC3448207.1"/>
    <property type="molecule type" value="Genomic_DNA"/>
</dbReference>
<comment type="caution">
    <text evidence="1">The sequence shown here is derived from an EMBL/GenBank/DDBJ whole genome shotgun (WGS) entry which is preliminary data.</text>
</comment>
<organism evidence="1 2">
    <name type="scientific">Amycolatopsis speibonae</name>
    <dbReference type="NCBI Taxonomy" id="1450224"/>
    <lineage>
        <taxon>Bacteria</taxon>
        <taxon>Bacillati</taxon>
        <taxon>Actinomycetota</taxon>
        <taxon>Actinomycetes</taxon>
        <taxon>Pseudonocardiales</taxon>
        <taxon>Pseudonocardiaceae</taxon>
        <taxon>Amycolatopsis</taxon>
    </lineage>
</organism>
<name>A0ABV7NRF7_9PSEU</name>
<evidence type="ECO:0000313" key="1">
    <source>
        <dbReference type="EMBL" id="MFC3448207.1"/>
    </source>
</evidence>
<accession>A0ABV7NRF7</accession>
<sequence>MTGLIVLPESVWRAREDDHVTRMRRWTTPHQRRRSRGEKHPVLDFLFSYYSHRPGHVERWQPGPDVALEGPSARRFLERKGYLDTPDGVMLDPAGFTEGRAKTAEFVLGLLSATASRAPRLSCFGLHEWAMVYRESASEVRHSQLPLRLGSAGTDGVVESQEIRCGHFDAFRFFTEPARPRNTLRPERENQIEFEQPGCLHANMDLFKWAYKLDPFVPAELVGDCFELAADIRELDMRASPYDLASFGYSPVRIESPEGRAEYARAQAGFAHRAAPLREHLIAHCQRLLGGLRKVPATRGKQL</sequence>
<protein>
    <submittedName>
        <fullName evidence="1">3-methyladenine DNA glycosylase</fullName>
    </submittedName>
</protein>